<dbReference type="SMART" id="SM00511">
    <property type="entry name" value="ORANGE"/>
    <property type="match status" value="1"/>
</dbReference>
<name>A0ABQ9ERK3_TEGGR</name>
<dbReference type="InterPro" id="IPR050370">
    <property type="entry name" value="HES_HEY"/>
</dbReference>
<sequence length="377" mass="41354">MQQHCRIQPMACNNKTIVNKWYATIPYQTYDVQQQQHRGARQNKMEKADILEMTVKHLRQLQRQQFSALASSDPAIINKYRLGFNECASEVSKFLGSQDSMDAEVRAKLLNHLANVVVSTEGTSAQNVAPQPQVHTNSTVSPTSGNNNIVQLSSTPISVQSSLPIQSVPTIICPPNTNGSCQPHFENKCNNIVNTNGGINLQVQTQYQTSDINNTMTINTPVQSFVGGQQMQFTKVVNGLQVLPTKMSSGDMALIIPANLIQGGTIPNYVIPVLSSSNVTPCQTTVSPVNISQSTMSTVPPKEIMAPSSVMTFPVNISANTSGINTDIIQMKPVFEQKSVESNQTSPTLSHQHRPGSVTNSYQNDSLQKLDNMWRPW</sequence>
<evidence type="ECO:0000256" key="2">
    <source>
        <dbReference type="ARBA" id="ARBA00023015"/>
    </source>
</evidence>
<dbReference type="PANTHER" id="PTHR10985">
    <property type="entry name" value="BASIC HELIX-LOOP-HELIX TRANSCRIPTION FACTOR, HES-RELATED"/>
    <property type="match status" value="1"/>
</dbReference>
<feature type="region of interest" description="Disordered" evidence="5">
    <location>
        <begin position="339"/>
        <end position="363"/>
    </location>
</feature>
<dbReference type="Proteomes" id="UP001217089">
    <property type="component" value="Unassembled WGS sequence"/>
</dbReference>
<organism evidence="7 8">
    <name type="scientific">Tegillarca granosa</name>
    <name type="common">Malaysian cockle</name>
    <name type="synonym">Anadara granosa</name>
    <dbReference type="NCBI Taxonomy" id="220873"/>
    <lineage>
        <taxon>Eukaryota</taxon>
        <taxon>Metazoa</taxon>
        <taxon>Spiralia</taxon>
        <taxon>Lophotrochozoa</taxon>
        <taxon>Mollusca</taxon>
        <taxon>Bivalvia</taxon>
        <taxon>Autobranchia</taxon>
        <taxon>Pteriomorphia</taxon>
        <taxon>Arcoida</taxon>
        <taxon>Arcoidea</taxon>
        <taxon>Arcidae</taxon>
        <taxon>Tegillarca</taxon>
    </lineage>
</organism>
<keyword evidence="3" id="KW-0804">Transcription</keyword>
<feature type="domain" description="Orange" evidence="6">
    <location>
        <begin position="80"/>
        <end position="113"/>
    </location>
</feature>
<evidence type="ECO:0000256" key="5">
    <source>
        <dbReference type="SAM" id="MobiDB-lite"/>
    </source>
</evidence>
<evidence type="ECO:0000256" key="4">
    <source>
        <dbReference type="ARBA" id="ARBA00023242"/>
    </source>
</evidence>
<reference evidence="7 8" key="1">
    <citation type="submission" date="2022-12" db="EMBL/GenBank/DDBJ databases">
        <title>Chromosome-level genome of Tegillarca granosa.</title>
        <authorList>
            <person name="Kim J."/>
        </authorList>
    </citation>
    <scope>NUCLEOTIDE SEQUENCE [LARGE SCALE GENOMIC DNA]</scope>
    <source>
        <strain evidence="7">Teg-2019</strain>
        <tissue evidence="7">Adductor muscle</tissue>
    </source>
</reference>
<dbReference type="InterPro" id="IPR003650">
    <property type="entry name" value="Orange_dom"/>
</dbReference>
<dbReference type="SUPFAM" id="SSF158457">
    <property type="entry name" value="Orange domain-like"/>
    <property type="match status" value="1"/>
</dbReference>
<evidence type="ECO:0000259" key="6">
    <source>
        <dbReference type="PROSITE" id="PS51054"/>
    </source>
</evidence>
<accession>A0ABQ9ERK3</accession>
<protein>
    <recommendedName>
        <fullName evidence="6">Orange domain-containing protein</fullName>
    </recommendedName>
</protein>
<evidence type="ECO:0000256" key="3">
    <source>
        <dbReference type="ARBA" id="ARBA00023163"/>
    </source>
</evidence>
<comment type="subcellular location">
    <subcellularLocation>
        <location evidence="1">Nucleus</location>
    </subcellularLocation>
</comment>
<evidence type="ECO:0000256" key="1">
    <source>
        <dbReference type="ARBA" id="ARBA00004123"/>
    </source>
</evidence>
<comment type="caution">
    <text evidence="7">The sequence shown here is derived from an EMBL/GenBank/DDBJ whole genome shotgun (WGS) entry which is preliminary data.</text>
</comment>
<dbReference type="Gene3D" id="6.10.250.980">
    <property type="match status" value="1"/>
</dbReference>
<dbReference type="PROSITE" id="PS51054">
    <property type="entry name" value="ORANGE"/>
    <property type="match status" value="1"/>
</dbReference>
<dbReference type="EMBL" id="JARBDR010000700">
    <property type="protein sequence ID" value="KAJ8307869.1"/>
    <property type="molecule type" value="Genomic_DNA"/>
</dbReference>
<feature type="region of interest" description="Disordered" evidence="5">
    <location>
        <begin position="124"/>
        <end position="146"/>
    </location>
</feature>
<dbReference type="Gene3D" id="4.10.280.10">
    <property type="entry name" value="Helix-loop-helix DNA-binding domain"/>
    <property type="match status" value="1"/>
</dbReference>
<keyword evidence="2" id="KW-0805">Transcription regulation</keyword>
<keyword evidence="4" id="KW-0539">Nucleus</keyword>
<gene>
    <name evidence="7" type="ORF">KUTeg_014581</name>
</gene>
<evidence type="ECO:0000313" key="8">
    <source>
        <dbReference type="Proteomes" id="UP001217089"/>
    </source>
</evidence>
<proteinExistence type="predicted"/>
<keyword evidence="8" id="KW-1185">Reference proteome</keyword>
<dbReference type="InterPro" id="IPR036638">
    <property type="entry name" value="HLH_DNA-bd_sf"/>
</dbReference>
<feature type="compositionally biased region" description="Polar residues" evidence="5">
    <location>
        <begin position="340"/>
        <end position="350"/>
    </location>
</feature>
<evidence type="ECO:0000313" key="7">
    <source>
        <dbReference type="EMBL" id="KAJ8307869.1"/>
    </source>
</evidence>
<dbReference type="Pfam" id="PF07527">
    <property type="entry name" value="Hairy_orange"/>
    <property type="match status" value="1"/>
</dbReference>